<comment type="similarity">
    <text evidence="7">Belongs to the TIM14 family.</text>
</comment>
<keyword evidence="4 8" id="KW-1133">Transmembrane helix</keyword>
<evidence type="ECO:0000256" key="8">
    <source>
        <dbReference type="SAM" id="Phobius"/>
    </source>
</evidence>
<sequence length="237" mass="27001">MPRIILLLLVVAIVFYLVFRYRKLEVHKKRHFLRVFVLISGFGLLLVLALTGRLSWLIAALGALLPLIPRGARIFMGLWPSLKPYFQRYQQNKQSSMHTRFLHLQINMVSGELQGEVLEGKFSGQALQSLSLDQLLVLLEECKQNDAESASMLVAYLNRKYAGWAGEGAESYERATPDAQMSEQQARDILGVEEAATQKEIIRAHKRLMQKLHPDRGGSDYLAQQINRARDKLLKEV</sequence>
<dbReference type="PROSITE" id="PS50076">
    <property type="entry name" value="DNAJ_2"/>
    <property type="match status" value="1"/>
</dbReference>
<dbReference type="GO" id="GO:0030150">
    <property type="term" value="P:protein import into mitochondrial matrix"/>
    <property type="evidence" value="ECO:0007669"/>
    <property type="project" value="TreeGrafter"/>
</dbReference>
<dbReference type="Gene3D" id="1.10.287.110">
    <property type="entry name" value="DnaJ domain"/>
    <property type="match status" value="1"/>
</dbReference>
<dbReference type="PANTHER" id="PTHR12763:SF28">
    <property type="entry name" value="GEO10507P1-RELATED"/>
    <property type="match status" value="1"/>
</dbReference>
<evidence type="ECO:0000313" key="10">
    <source>
        <dbReference type="EMBL" id="VAW68006.1"/>
    </source>
</evidence>
<keyword evidence="3" id="KW-0999">Mitochondrion inner membrane</keyword>
<dbReference type="InterPro" id="IPR001623">
    <property type="entry name" value="DnaJ_domain"/>
</dbReference>
<evidence type="ECO:0000256" key="5">
    <source>
        <dbReference type="ARBA" id="ARBA00023128"/>
    </source>
</evidence>
<keyword evidence="2 8" id="KW-0812">Transmembrane</keyword>
<feature type="domain" description="J" evidence="9">
    <location>
        <begin position="185"/>
        <end position="237"/>
    </location>
</feature>
<evidence type="ECO:0000256" key="2">
    <source>
        <dbReference type="ARBA" id="ARBA00022692"/>
    </source>
</evidence>
<name>A0A3B0YI20_9ZZZZ</name>
<evidence type="ECO:0000256" key="6">
    <source>
        <dbReference type="ARBA" id="ARBA00023136"/>
    </source>
</evidence>
<dbReference type="PANTHER" id="PTHR12763">
    <property type="match status" value="1"/>
</dbReference>
<feature type="transmembrane region" description="Helical" evidence="8">
    <location>
        <begin position="36"/>
        <end position="68"/>
    </location>
</feature>
<gene>
    <name evidence="10" type="ORF">MNBD_GAMMA08-581</name>
</gene>
<evidence type="ECO:0000256" key="7">
    <source>
        <dbReference type="ARBA" id="ARBA00038105"/>
    </source>
</evidence>
<dbReference type="Pfam" id="PF00226">
    <property type="entry name" value="DnaJ"/>
    <property type="match status" value="1"/>
</dbReference>
<dbReference type="CDD" id="cd06257">
    <property type="entry name" value="DnaJ"/>
    <property type="match status" value="1"/>
</dbReference>
<keyword evidence="5" id="KW-0496">Mitochondrion</keyword>
<keyword evidence="6 8" id="KW-0472">Membrane</keyword>
<evidence type="ECO:0000256" key="4">
    <source>
        <dbReference type="ARBA" id="ARBA00022989"/>
    </source>
</evidence>
<accession>A0A3B0YI20</accession>
<evidence type="ECO:0000259" key="9">
    <source>
        <dbReference type="PROSITE" id="PS50076"/>
    </source>
</evidence>
<proteinExistence type="inferred from homology"/>
<evidence type="ECO:0000256" key="3">
    <source>
        <dbReference type="ARBA" id="ARBA00022792"/>
    </source>
</evidence>
<dbReference type="InterPro" id="IPR036869">
    <property type="entry name" value="J_dom_sf"/>
</dbReference>
<organism evidence="10">
    <name type="scientific">hydrothermal vent metagenome</name>
    <dbReference type="NCBI Taxonomy" id="652676"/>
    <lineage>
        <taxon>unclassified sequences</taxon>
        <taxon>metagenomes</taxon>
        <taxon>ecological metagenomes</taxon>
    </lineage>
</organism>
<reference evidence="10" key="1">
    <citation type="submission" date="2018-06" db="EMBL/GenBank/DDBJ databases">
        <authorList>
            <person name="Zhirakovskaya E."/>
        </authorList>
    </citation>
    <scope>NUCLEOTIDE SEQUENCE</scope>
</reference>
<evidence type="ECO:0000256" key="1">
    <source>
        <dbReference type="ARBA" id="ARBA00004434"/>
    </source>
</evidence>
<dbReference type="SMART" id="SM00271">
    <property type="entry name" value="DnaJ"/>
    <property type="match status" value="1"/>
</dbReference>
<dbReference type="AlphaFoldDB" id="A0A3B0YI20"/>
<protein>
    <submittedName>
        <fullName evidence="10">DnaJ domain protein</fullName>
    </submittedName>
</protein>
<dbReference type="SUPFAM" id="SSF46565">
    <property type="entry name" value="Chaperone J-domain"/>
    <property type="match status" value="1"/>
</dbReference>
<dbReference type="GO" id="GO:0001671">
    <property type="term" value="F:ATPase activator activity"/>
    <property type="evidence" value="ECO:0007669"/>
    <property type="project" value="TreeGrafter"/>
</dbReference>
<dbReference type="GO" id="GO:0001405">
    <property type="term" value="C:PAM complex, Tim23 associated import motor"/>
    <property type="evidence" value="ECO:0007669"/>
    <property type="project" value="TreeGrafter"/>
</dbReference>
<dbReference type="EMBL" id="UOFH01000415">
    <property type="protein sequence ID" value="VAW68006.1"/>
    <property type="molecule type" value="Genomic_DNA"/>
</dbReference>
<comment type="subcellular location">
    <subcellularLocation>
        <location evidence="1">Mitochondrion inner membrane</location>
        <topology evidence="1">Single-pass membrane protein</topology>
    </subcellularLocation>
</comment>